<gene>
    <name evidence="1" type="primary">79</name>
    <name evidence="1" type="ORF">SHEEN_79</name>
</gene>
<dbReference type="KEGG" id="vg:26635458"/>
<dbReference type="Proteomes" id="UP000031723">
    <property type="component" value="Segment"/>
</dbReference>
<organism evidence="1 2">
    <name type="scientific">Mycobacterium phage Sheen</name>
    <dbReference type="NCBI Taxonomy" id="1589274"/>
    <lineage>
        <taxon>Viruses</taxon>
        <taxon>Duplodnaviria</taxon>
        <taxon>Heunggongvirae</taxon>
        <taxon>Uroviricota</taxon>
        <taxon>Caudoviricetes</taxon>
        <taxon>Sheenvirus</taxon>
        <taxon>Sheenvirus Sheen</taxon>
    </lineage>
</organism>
<evidence type="ECO:0000313" key="1">
    <source>
        <dbReference type="EMBL" id="AJD82497.1"/>
    </source>
</evidence>
<sequence length="60" mass="6829">MDPNATLDNIRQAISDYVTAYQRGDKARQDSELLTAVEQFQHLDNWLTTGGFLPTEWSKA</sequence>
<keyword evidence="2" id="KW-1185">Reference proteome</keyword>
<reference evidence="1 2" key="1">
    <citation type="submission" date="2014-12" db="EMBL/GenBank/DDBJ databases">
        <authorList>
            <person name="Cote D."/>
            <person name="Daigle Z."/>
            <person name="Borges K.M."/>
            <person name="Adams S.D."/>
            <person name="Alvey R.M."/>
            <person name="Barekzi N."/>
            <person name="Beal Z.N."/>
            <person name="Briggs L.A."/>
            <person name="Brown T."/>
            <person name="Coomans R.J."/>
            <person name="D'Elia T."/>
            <person name="Doss J.H."/>
            <person name="Ellsworth J.A."/>
            <person name="Ettinger W.F."/>
            <person name="Fox D.J."/>
            <person name="Gauthier D.T."/>
            <person name="Andriolo J.M."/>
            <person name="Grubb S."/>
            <person name="Gugssa A.H."/>
            <person name="Hauser C.R."/>
            <person name="Hull A.K."/>
            <person name="Jackson N."/>
            <person name="Kart M.U."/>
            <person name="Korey C.A."/>
            <person name="Makemson J."/>
            <person name="McKinney A.L."/>
            <person name="Nelson P.R."/>
            <person name="Newman R.H."/>
            <person name="Powell G."/>
            <person name="Rodriguez-Lanetty M."/>
            <person name="Royer D."/>
            <person name="Sabila M.H."/>
            <person name="Sadana R."/>
            <person name="Saha S."/>
            <person name="Sangster N."/>
            <person name="Slowan-Pomeroy T."/>
            <person name="Urbinati C.R."/>
            <person name="Ward R.E."/>
            <person name="Warner M."/>
            <person name="Williamson B."/>
            <person name="Biederman B."/>
            <person name="Cresawn S.G."/>
            <person name="Bowman C.A."/>
            <person name="Russell D.A."/>
            <person name="Pope W.H."/>
            <person name="Jacobs-Sera D."/>
            <person name="Hendrix R.W."/>
            <person name="Hatfull G.H."/>
        </authorList>
    </citation>
    <scope>NUCLEOTIDE SEQUENCE [LARGE SCALE GENOMIC DNA]</scope>
</reference>
<dbReference type="OrthoDB" id="29113at10239"/>
<accession>A0A0B4ZYI5</accession>
<evidence type="ECO:0000313" key="2">
    <source>
        <dbReference type="Proteomes" id="UP000031723"/>
    </source>
</evidence>
<proteinExistence type="predicted"/>
<dbReference type="GeneID" id="26635458"/>
<protein>
    <submittedName>
        <fullName evidence="1">Uncharacterized protein</fullName>
    </submittedName>
</protein>
<dbReference type="EMBL" id="KP273225">
    <property type="protein sequence ID" value="AJD82497.1"/>
    <property type="molecule type" value="Genomic_DNA"/>
</dbReference>
<name>A0A0B4ZYI5_9CAUD</name>
<dbReference type="RefSeq" id="YP_009209116.1">
    <property type="nucleotide sequence ID" value="NC_028914.1"/>
</dbReference>